<dbReference type="EMBL" id="OX597815">
    <property type="protein sequence ID" value="CAI9717762.1"/>
    <property type="molecule type" value="Genomic_DNA"/>
</dbReference>
<organism evidence="1 2">
    <name type="scientific">Octopus vulgaris</name>
    <name type="common">Common octopus</name>
    <dbReference type="NCBI Taxonomy" id="6645"/>
    <lineage>
        <taxon>Eukaryota</taxon>
        <taxon>Metazoa</taxon>
        <taxon>Spiralia</taxon>
        <taxon>Lophotrochozoa</taxon>
        <taxon>Mollusca</taxon>
        <taxon>Cephalopoda</taxon>
        <taxon>Coleoidea</taxon>
        <taxon>Octopodiformes</taxon>
        <taxon>Octopoda</taxon>
        <taxon>Incirrata</taxon>
        <taxon>Octopodidae</taxon>
        <taxon>Octopus</taxon>
    </lineage>
</organism>
<dbReference type="PANTHER" id="PTHR46704:SF9">
    <property type="entry name" value="BHLH DOMAIN-CONTAINING PROTEIN"/>
    <property type="match status" value="1"/>
</dbReference>
<sequence>MKSLPDVRTTGRNMHKIFVVEFAESSARFEKPLRKIKIKTFASDSVGNRRSKNERLQRMKRTRDLMGRMLIISAKEKLDLKHVLTYPITPVPLALCCSDGTMTKTDKRVTKPYSGSTAVYLLAKCSDSSYFRIREFNMLFTQNIKISSIFHPIALKFHM</sequence>
<dbReference type="PANTHER" id="PTHR46704">
    <property type="entry name" value="CXC DOMAIN-CONTAINING PROTEIN-RELATED"/>
    <property type="match status" value="1"/>
</dbReference>
<name>A0AA36AMI5_OCTVU</name>
<protein>
    <submittedName>
        <fullName evidence="1">Uncharacterized protein</fullName>
    </submittedName>
</protein>
<gene>
    <name evidence="1" type="ORF">OCTVUL_1B030804</name>
</gene>
<proteinExistence type="predicted"/>
<evidence type="ECO:0000313" key="2">
    <source>
        <dbReference type="Proteomes" id="UP001162480"/>
    </source>
</evidence>
<dbReference type="AlphaFoldDB" id="A0AA36AMI5"/>
<reference evidence="1" key="1">
    <citation type="submission" date="2023-08" db="EMBL/GenBank/DDBJ databases">
        <authorList>
            <person name="Alioto T."/>
            <person name="Alioto T."/>
            <person name="Gomez Garrido J."/>
        </authorList>
    </citation>
    <scope>NUCLEOTIDE SEQUENCE</scope>
</reference>
<keyword evidence="2" id="KW-1185">Reference proteome</keyword>
<dbReference type="Proteomes" id="UP001162480">
    <property type="component" value="Chromosome 2"/>
</dbReference>
<accession>A0AA36AMI5</accession>
<evidence type="ECO:0000313" key="1">
    <source>
        <dbReference type="EMBL" id="CAI9717762.1"/>
    </source>
</evidence>